<name>A0A2I0UBK6_LIMLA</name>
<dbReference type="Proteomes" id="UP000233556">
    <property type="component" value="Unassembled WGS sequence"/>
</dbReference>
<feature type="region of interest" description="Disordered" evidence="1">
    <location>
        <begin position="1"/>
        <end position="27"/>
    </location>
</feature>
<keyword evidence="3" id="KW-0695">RNA-directed DNA polymerase</keyword>
<keyword evidence="3" id="KW-0548">Nucleotidyltransferase</keyword>
<dbReference type="PANTHER" id="PTHR33332">
    <property type="entry name" value="REVERSE TRANSCRIPTASE DOMAIN-CONTAINING PROTEIN"/>
    <property type="match status" value="1"/>
</dbReference>
<keyword evidence="3" id="KW-0808">Transferase</keyword>
<evidence type="ECO:0000313" key="3">
    <source>
        <dbReference type="EMBL" id="PKU43415.1"/>
    </source>
</evidence>
<sequence length="332" mass="37090">MAPMTGALEWKDTSSLGRTGRGDKEGMLPSVNDELEHMELFLGMDEELIESLCVRIKWWAGIAGVCYRPPDQDDGADKTLYRQTGAASRSQVLVLMEYFTPIAVGMTTQQGTSKFLECVDDNFLLQAAEQPTRRGAMLDLVLTNKEGLVGSVKLKGSLGCSDHEMVEFKILRAARRAHCKLAPLDFRRADSSGICLVGYHGTKPQREEAPREAVDKELARWLHSKVAVNDSMSKWKPVMNGVPQGSELVLVLFNIFIGDMDSGIEFTLIKFADNTKLRGAVDTLEGRDAIQRDLDRLERWACANLMKFNQAKCKVLHLGQGNPKHKYRLSRE</sequence>
<accession>A0A2I0UBK6</accession>
<evidence type="ECO:0000313" key="4">
    <source>
        <dbReference type="Proteomes" id="UP000233556"/>
    </source>
</evidence>
<proteinExistence type="predicted"/>
<reference evidence="4" key="1">
    <citation type="submission" date="2017-11" db="EMBL/GenBank/DDBJ databases">
        <authorList>
            <person name="Lima N.C."/>
            <person name="Parody-Merino A.M."/>
            <person name="Battley P.F."/>
            <person name="Fidler A.E."/>
            <person name="Prosdocimi F."/>
        </authorList>
    </citation>
    <scope>NUCLEOTIDE SEQUENCE [LARGE SCALE GENOMIC DNA]</scope>
</reference>
<keyword evidence="4" id="KW-1185">Reference proteome</keyword>
<reference evidence="4" key="2">
    <citation type="submission" date="2017-12" db="EMBL/GenBank/DDBJ databases">
        <title>Genome sequence of the Bar-tailed Godwit (Limosa lapponica baueri).</title>
        <authorList>
            <person name="Lima N.C.B."/>
            <person name="Parody-Merino A.M."/>
            <person name="Battley P.F."/>
            <person name="Fidler A.E."/>
            <person name="Prosdocimi F."/>
        </authorList>
    </citation>
    <scope>NUCLEOTIDE SEQUENCE [LARGE SCALE GENOMIC DNA]</scope>
</reference>
<evidence type="ECO:0000259" key="2">
    <source>
        <dbReference type="Pfam" id="PF00078"/>
    </source>
</evidence>
<evidence type="ECO:0000256" key="1">
    <source>
        <dbReference type="SAM" id="MobiDB-lite"/>
    </source>
</evidence>
<dbReference type="OrthoDB" id="6152807at2759"/>
<dbReference type="GO" id="GO:0003964">
    <property type="term" value="F:RNA-directed DNA polymerase activity"/>
    <property type="evidence" value="ECO:0007669"/>
    <property type="project" value="UniProtKB-KW"/>
</dbReference>
<dbReference type="Pfam" id="PF00078">
    <property type="entry name" value="RVT_1"/>
    <property type="match status" value="1"/>
</dbReference>
<dbReference type="AlphaFoldDB" id="A0A2I0UBK6"/>
<dbReference type="EMBL" id="KZ505905">
    <property type="protein sequence ID" value="PKU43415.1"/>
    <property type="molecule type" value="Genomic_DNA"/>
</dbReference>
<organism evidence="3 4">
    <name type="scientific">Limosa lapponica baueri</name>
    <dbReference type="NCBI Taxonomy" id="1758121"/>
    <lineage>
        <taxon>Eukaryota</taxon>
        <taxon>Metazoa</taxon>
        <taxon>Chordata</taxon>
        <taxon>Craniata</taxon>
        <taxon>Vertebrata</taxon>
        <taxon>Euteleostomi</taxon>
        <taxon>Archelosauria</taxon>
        <taxon>Archosauria</taxon>
        <taxon>Dinosauria</taxon>
        <taxon>Saurischia</taxon>
        <taxon>Theropoda</taxon>
        <taxon>Coelurosauria</taxon>
        <taxon>Aves</taxon>
        <taxon>Neognathae</taxon>
        <taxon>Neoaves</taxon>
        <taxon>Charadriiformes</taxon>
        <taxon>Scolopacidae</taxon>
        <taxon>Limosa</taxon>
    </lineage>
</organism>
<dbReference type="InterPro" id="IPR000477">
    <property type="entry name" value="RT_dom"/>
</dbReference>
<gene>
    <name evidence="3" type="ORF">llap_6273</name>
</gene>
<feature type="domain" description="Reverse transcriptase" evidence="2">
    <location>
        <begin position="219"/>
        <end position="317"/>
    </location>
</feature>
<protein>
    <submittedName>
        <fullName evidence="3">Rna-directed dna polymerase from mobile element jockey-like</fullName>
    </submittedName>
</protein>